<reference evidence="2 3" key="1">
    <citation type="submission" date="2015-04" db="EMBL/GenBank/DDBJ databases">
        <title>Whole genome shotgun sequence of Flavihumibacter petaseus NBRC 106054.</title>
        <authorList>
            <person name="Miyazawa S."/>
            <person name="Hosoyama A."/>
            <person name="Hashimoto M."/>
            <person name="Noguchi M."/>
            <person name="Tsuchikane K."/>
            <person name="Ohji S."/>
            <person name="Yamazoe A."/>
            <person name="Ichikawa N."/>
            <person name="Kimura A."/>
            <person name="Fujita N."/>
        </authorList>
    </citation>
    <scope>NUCLEOTIDE SEQUENCE [LARGE SCALE GENOMIC DNA]</scope>
    <source>
        <strain evidence="2 3">NBRC 106054</strain>
    </source>
</reference>
<feature type="transmembrane region" description="Helical" evidence="1">
    <location>
        <begin position="111"/>
        <end position="132"/>
    </location>
</feature>
<dbReference type="OrthoDB" id="9829548at2"/>
<protein>
    <recommendedName>
        <fullName evidence="4">Glycosyltransferase RgtA/B/C/D-like domain-containing protein</fullName>
    </recommendedName>
</protein>
<feature type="transmembrane region" description="Helical" evidence="1">
    <location>
        <begin position="233"/>
        <end position="253"/>
    </location>
</feature>
<feature type="transmembrane region" description="Helical" evidence="1">
    <location>
        <begin position="344"/>
        <end position="363"/>
    </location>
</feature>
<feature type="transmembrane region" description="Helical" evidence="1">
    <location>
        <begin position="163"/>
        <end position="181"/>
    </location>
</feature>
<evidence type="ECO:0000256" key="1">
    <source>
        <dbReference type="SAM" id="Phobius"/>
    </source>
</evidence>
<keyword evidence="3" id="KW-1185">Reference proteome</keyword>
<sequence length="477" mass="53708">MPGLLRNYYLLCILAAMVVLRLPSLNRPVSKHHEFNTAVVLINAESWKQAGGGSQFSFTPLMNYQGDANKKFEEGPYIDAAHNHVYLSFGAGWYVLPYAIFTLLKLPFTPIWLQLLNIAISLFTIAMLYLLIRETVGNKPVALVSCTLFGLLPAILWYGGNGYVNTSIMLPMVIAFFYTWFQMEKGPANVGYISLSALFFIGIILCYFDWLGVFLLGFLAVWSLFRLRIDKRYGLVLSVSILALLCGIMIPLAQFAHYLGWHQVLQYWQSRFVERSAGDIPLTGMVSMVAKNLVSGYPVLLLLLPAALLAIVKNGVVTTWPIWALSAVLFYNLVFFNWSAVHEFAWLGFALAATVLVATYLLPRLGRLQLRWLLFLCIPVSAAIYFFINRPGAFSWKGESYNAEMTAGAWIKKHIPSDVAIFSDVQISPAVSYYSKRSFTSGLSMEAAKETMIRYNLTDAVWLNTAEEPWKAVFLHR</sequence>
<feature type="transmembrane region" description="Helical" evidence="1">
    <location>
        <begin position="85"/>
        <end position="104"/>
    </location>
</feature>
<feature type="transmembrane region" description="Helical" evidence="1">
    <location>
        <begin position="138"/>
        <end position="158"/>
    </location>
</feature>
<comment type="caution">
    <text evidence="2">The sequence shown here is derived from an EMBL/GenBank/DDBJ whole genome shotgun (WGS) entry which is preliminary data.</text>
</comment>
<evidence type="ECO:0000313" key="3">
    <source>
        <dbReference type="Proteomes" id="UP000033121"/>
    </source>
</evidence>
<keyword evidence="1" id="KW-1133">Transmembrane helix</keyword>
<feature type="transmembrane region" description="Helical" evidence="1">
    <location>
        <begin position="294"/>
        <end position="312"/>
    </location>
</feature>
<keyword evidence="1" id="KW-0472">Membrane</keyword>
<keyword evidence="1" id="KW-0812">Transmembrane</keyword>
<evidence type="ECO:0008006" key="4">
    <source>
        <dbReference type="Google" id="ProtNLM"/>
    </source>
</evidence>
<dbReference type="Proteomes" id="UP000033121">
    <property type="component" value="Unassembled WGS sequence"/>
</dbReference>
<gene>
    <name evidence="2" type="ORF">FPE01S_02_07180</name>
</gene>
<proteinExistence type="predicted"/>
<feature type="transmembrane region" description="Helical" evidence="1">
    <location>
        <begin position="193"/>
        <end position="221"/>
    </location>
</feature>
<dbReference type="AlphaFoldDB" id="A0A0E9N0S3"/>
<dbReference type="EMBL" id="BBWV01000002">
    <property type="protein sequence ID" value="GAO43612.1"/>
    <property type="molecule type" value="Genomic_DNA"/>
</dbReference>
<evidence type="ECO:0000313" key="2">
    <source>
        <dbReference type="EMBL" id="GAO43612.1"/>
    </source>
</evidence>
<name>A0A0E9N0S3_9BACT</name>
<feature type="transmembrane region" description="Helical" evidence="1">
    <location>
        <begin position="319"/>
        <end position="338"/>
    </location>
</feature>
<dbReference type="STRING" id="1220578.FPE01S_02_07180"/>
<dbReference type="RefSeq" id="WP_157474024.1">
    <property type="nucleotide sequence ID" value="NZ_BBWV01000002.1"/>
</dbReference>
<organism evidence="2 3">
    <name type="scientific">Flavihumibacter petaseus NBRC 106054</name>
    <dbReference type="NCBI Taxonomy" id="1220578"/>
    <lineage>
        <taxon>Bacteria</taxon>
        <taxon>Pseudomonadati</taxon>
        <taxon>Bacteroidota</taxon>
        <taxon>Chitinophagia</taxon>
        <taxon>Chitinophagales</taxon>
        <taxon>Chitinophagaceae</taxon>
        <taxon>Flavihumibacter</taxon>
    </lineage>
</organism>
<feature type="transmembrane region" description="Helical" evidence="1">
    <location>
        <begin position="370"/>
        <end position="388"/>
    </location>
</feature>
<feature type="transmembrane region" description="Helical" evidence="1">
    <location>
        <begin position="7"/>
        <end position="25"/>
    </location>
</feature>
<accession>A0A0E9N0S3</accession>